<evidence type="ECO:0000256" key="3">
    <source>
        <dbReference type="SAM" id="SignalP"/>
    </source>
</evidence>
<sequence>MKLTNKLLLCIAASLFIGINSFEINAFAFSTGAHVTETTPHEETTTTHEENETTGAEHEDETTNTNTKHNMDTDEMSDNANEDASDKDIDQQTKINKNDNKNINNNDDYGKYNEIKKPSDSNKNQLPYWYFVSNHNLDNSDSNGYNHNRLRELKRYYNRIKITNKIPNPINNIHALKYQNKIIVTPKNVYSNYFKDIYPDVPIVIANSDTGKQFIKDNNLTFDNEPMILNKVNDKFTGHVIEPATEKYQNKIKNEIKQLVQKIKNESDDDNSDMGGMLIFAVTIVAIFVGLGLKYKKEK</sequence>
<feature type="compositionally biased region" description="Basic and acidic residues" evidence="1">
    <location>
        <begin position="84"/>
        <end position="100"/>
    </location>
</feature>
<protein>
    <submittedName>
        <fullName evidence="4">Uncharacterized protein</fullName>
    </submittedName>
</protein>
<keyword evidence="3" id="KW-0732">Signal</keyword>
<feature type="transmembrane region" description="Helical" evidence="2">
    <location>
        <begin position="274"/>
        <end position="293"/>
    </location>
</feature>
<feature type="compositionally biased region" description="Acidic residues" evidence="1">
    <location>
        <begin position="73"/>
        <end position="83"/>
    </location>
</feature>
<keyword evidence="2" id="KW-1133">Transmembrane helix</keyword>
<keyword evidence="2" id="KW-0812">Transmembrane</keyword>
<feature type="compositionally biased region" description="Basic and acidic residues" evidence="1">
    <location>
        <begin position="39"/>
        <end position="57"/>
    </location>
</feature>
<dbReference type="EMBL" id="QUBG01000003">
    <property type="protein sequence ID" value="TPR44125.1"/>
    <property type="molecule type" value="Genomic_DNA"/>
</dbReference>
<proteinExistence type="predicted"/>
<name>A0A9Q8MU63_9LACO</name>
<comment type="caution">
    <text evidence="4">The sequence shown here is derived from an EMBL/GenBank/DDBJ whole genome shotgun (WGS) entry which is preliminary data.</text>
</comment>
<dbReference type="RefSeq" id="WP_140934404.1">
    <property type="nucleotide sequence ID" value="NZ_QUBF01000003.1"/>
</dbReference>
<accession>A0A9Q8MU63</accession>
<feature type="region of interest" description="Disordered" evidence="1">
    <location>
        <begin position="37"/>
        <end position="109"/>
    </location>
</feature>
<evidence type="ECO:0000313" key="4">
    <source>
        <dbReference type="EMBL" id="TPR44125.1"/>
    </source>
</evidence>
<dbReference type="AlphaFoldDB" id="A0A9Q8MU63"/>
<dbReference type="Proteomes" id="UP000784700">
    <property type="component" value="Unassembled WGS sequence"/>
</dbReference>
<evidence type="ECO:0000313" key="5">
    <source>
        <dbReference type="Proteomes" id="UP000784700"/>
    </source>
</evidence>
<gene>
    <name evidence="4" type="ORF">DY130_03545</name>
</gene>
<feature type="signal peptide" evidence="3">
    <location>
        <begin position="1"/>
        <end position="28"/>
    </location>
</feature>
<reference evidence="4" key="1">
    <citation type="submission" date="2018-08" db="EMBL/GenBank/DDBJ databases">
        <title>Comparative genomics of wild bee and flower associated Lactobacillus reveals potential adaptation to the bee host.</title>
        <authorList>
            <person name="Vuong H.Q."/>
            <person name="Mcfrederick Q.S."/>
        </authorList>
    </citation>
    <scope>NUCLEOTIDE SEQUENCE</scope>
    <source>
        <strain evidence="4">HV_63</strain>
    </source>
</reference>
<organism evidence="4 5">
    <name type="scientific">Apilactobacillus micheneri</name>
    <dbReference type="NCBI Taxonomy" id="1899430"/>
    <lineage>
        <taxon>Bacteria</taxon>
        <taxon>Bacillati</taxon>
        <taxon>Bacillota</taxon>
        <taxon>Bacilli</taxon>
        <taxon>Lactobacillales</taxon>
        <taxon>Lactobacillaceae</taxon>
        <taxon>Apilactobacillus</taxon>
    </lineage>
</organism>
<evidence type="ECO:0000256" key="1">
    <source>
        <dbReference type="SAM" id="MobiDB-lite"/>
    </source>
</evidence>
<feature type="chain" id="PRO_5040427072" evidence="3">
    <location>
        <begin position="29"/>
        <end position="299"/>
    </location>
</feature>
<keyword evidence="2" id="KW-0472">Membrane</keyword>
<evidence type="ECO:0000256" key="2">
    <source>
        <dbReference type="SAM" id="Phobius"/>
    </source>
</evidence>